<evidence type="ECO:0000256" key="6">
    <source>
        <dbReference type="ARBA" id="ARBA00022989"/>
    </source>
</evidence>
<dbReference type="Pfam" id="PF03023">
    <property type="entry name" value="MurJ"/>
    <property type="match status" value="1"/>
</dbReference>
<keyword evidence="8 9" id="KW-0961">Cell wall biogenesis/degradation</keyword>
<feature type="transmembrane region" description="Helical" evidence="8">
    <location>
        <begin position="65"/>
        <end position="84"/>
    </location>
</feature>
<feature type="transmembrane region" description="Helical" evidence="8">
    <location>
        <begin position="392"/>
        <end position="414"/>
    </location>
</feature>
<keyword evidence="4 8" id="KW-0133">Cell shape</keyword>
<comment type="caution">
    <text evidence="10">The sequence shown here is derived from an EMBL/GenBank/DDBJ whole genome shotgun (WGS) entry which is preliminary data.</text>
</comment>
<feature type="transmembrane region" description="Helical" evidence="8">
    <location>
        <begin position="239"/>
        <end position="263"/>
    </location>
</feature>
<keyword evidence="2 8" id="KW-1003">Cell membrane</keyword>
<evidence type="ECO:0000313" key="11">
    <source>
        <dbReference type="Proteomes" id="UP000177026"/>
    </source>
</evidence>
<feature type="transmembrane region" description="Helical" evidence="8">
    <location>
        <begin position="420"/>
        <end position="441"/>
    </location>
</feature>
<evidence type="ECO:0000256" key="9">
    <source>
        <dbReference type="PIRNR" id="PIRNR002869"/>
    </source>
</evidence>
<feature type="transmembrane region" description="Helical" evidence="8">
    <location>
        <begin position="196"/>
        <end position="218"/>
    </location>
</feature>
<protein>
    <recommendedName>
        <fullName evidence="8">Probable lipid II flippase MurJ</fullName>
    </recommendedName>
</protein>
<sequence>MNKIVERTRSFIFAKQTSIFSSAILISVMIVIARLFGFLRYRALSGLFTKEELDIFLASFRIPDLVFEILITGALTSSLIPIFIKYQKNREELNINFSSIVNIIFLALFVFIFILYLSMGMIVPLITPGFSEDKIVSIVFYSRLLLVGQLPFLIAGNLLTGIGQANKMFFLPALAPVFYNVAIIVFALLFSSSLYLLAPILGVVAGALLFLLLQLPILAYSDSVEYLPVIKKTAGMVDFFRILIPRTLTVIVAQIDATIDLILTTLLGAGSYTVFYFAQHLQLLPVSVIGVAFGQASLPYLSEVYQERKIQEFAKIIVDSILNLFFFTIPIASFFIFARTPLVRLFFGGEKFDWEATVATAITLSCFSFSLPFHTIYYLITRCFYAFLDTRTPFFISVMGIGLNTVMSIVFVLYLKLPVWSLAISFSLSMIFNVVFLLILLARRIGHLDFKFLLLESIKMVSATLISSLIAYYAMRLMDGLIFNTSYTINVFFLLVTGSTLFVFFYLFTAWLLNVKEIYLVGKIIIKAKEYRKRIIEFTSTHE</sequence>
<dbReference type="GO" id="GO:0034204">
    <property type="term" value="P:lipid translocation"/>
    <property type="evidence" value="ECO:0007669"/>
    <property type="project" value="TreeGrafter"/>
</dbReference>
<dbReference type="HAMAP" id="MF_02078">
    <property type="entry name" value="MurJ_MviN"/>
    <property type="match status" value="1"/>
</dbReference>
<feature type="transmembrane region" description="Helical" evidence="8">
    <location>
        <begin position="104"/>
        <end position="126"/>
    </location>
</feature>
<keyword evidence="6 8" id="KW-1133">Transmembrane helix</keyword>
<feature type="transmembrane region" description="Helical" evidence="8">
    <location>
        <begin position="487"/>
        <end position="513"/>
    </location>
</feature>
<feature type="transmembrane region" description="Helical" evidence="8">
    <location>
        <begin position="453"/>
        <end position="475"/>
    </location>
</feature>
<evidence type="ECO:0000256" key="7">
    <source>
        <dbReference type="ARBA" id="ARBA00023136"/>
    </source>
</evidence>
<keyword evidence="7 8" id="KW-0472">Membrane</keyword>
<comment type="similarity">
    <text evidence="8 9">Belongs to the MurJ/MviN family.</text>
</comment>
<evidence type="ECO:0000256" key="3">
    <source>
        <dbReference type="ARBA" id="ARBA00022692"/>
    </source>
</evidence>
<dbReference type="GO" id="GO:0015648">
    <property type="term" value="F:lipid-linked peptidoglycan transporter activity"/>
    <property type="evidence" value="ECO:0007669"/>
    <property type="project" value="UniProtKB-UniRule"/>
</dbReference>
<dbReference type="Proteomes" id="UP000177026">
    <property type="component" value="Unassembled WGS sequence"/>
</dbReference>
<reference evidence="10 11" key="1">
    <citation type="journal article" date="2016" name="Nat. Commun.">
        <title>Thousands of microbial genomes shed light on interconnected biogeochemical processes in an aquifer system.</title>
        <authorList>
            <person name="Anantharaman K."/>
            <person name="Brown C.T."/>
            <person name="Hug L.A."/>
            <person name="Sharon I."/>
            <person name="Castelle C.J."/>
            <person name="Probst A.J."/>
            <person name="Thomas B.C."/>
            <person name="Singh A."/>
            <person name="Wilkins M.J."/>
            <person name="Karaoz U."/>
            <person name="Brodie E.L."/>
            <person name="Williams K.H."/>
            <person name="Hubbard S.S."/>
            <person name="Banfield J.F."/>
        </authorList>
    </citation>
    <scope>NUCLEOTIDE SEQUENCE [LARGE SCALE GENOMIC DNA]</scope>
</reference>
<comment type="pathway">
    <text evidence="8">Cell wall biogenesis; peptidoglycan biosynthesis.</text>
</comment>
<feature type="transmembrane region" description="Helical" evidence="8">
    <location>
        <begin position="20"/>
        <end position="39"/>
    </location>
</feature>
<dbReference type="InterPro" id="IPR051050">
    <property type="entry name" value="Lipid_II_flippase_MurJ/MviN"/>
</dbReference>
<comment type="subcellular location">
    <subcellularLocation>
        <location evidence="1 8">Cell membrane</location>
        <topology evidence="1 8">Multi-pass membrane protein</topology>
    </subcellularLocation>
</comment>
<dbReference type="UniPathway" id="UPA00219"/>
<gene>
    <name evidence="8" type="primary">murJ</name>
    <name evidence="10" type="ORF">A2866_03585</name>
</gene>
<evidence type="ECO:0000256" key="4">
    <source>
        <dbReference type="ARBA" id="ARBA00022960"/>
    </source>
</evidence>
<evidence type="ECO:0000313" key="10">
    <source>
        <dbReference type="EMBL" id="OGK19794.1"/>
    </source>
</evidence>
<dbReference type="AlphaFoldDB" id="A0A1F7GLV8"/>
<dbReference type="InterPro" id="IPR004268">
    <property type="entry name" value="MurJ"/>
</dbReference>
<keyword evidence="5 8" id="KW-0573">Peptidoglycan synthesis</keyword>
<dbReference type="GO" id="GO:0009252">
    <property type="term" value="P:peptidoglycan biosynthetic process"/>
    <property type="evidence" value="ECO:0007669"/>
    <property type="project" value="UniProtKB-UniRule"/>
</dbReference>
<evidence type="ECO:0000256" key="2">
    <source>
        <dbReference type="ARBA" id="ARBA00022475"/>
    </source>
</evidence>
<dbReference type="PRINTS" id="PR01806">
    <property type="entry name" value="VIRFACTRMVIN"/>
</dbReference>
<evidence type="ECO:0000256" key="1">
    <source>
        <dbReference type="ARBA" id="ARBA00004651"/>
    </source>
</evidence>
<feature type="transmembrane region" description="Helical" evidence="8">
    <location>
        <begin position="313"/>
        <end position="338"/>
    </location>
</feature>
<dbReference type="PIRSF" id="PIRSF002869">
    <property type="entry name" value="MviN"/>
    <property type="match status" value="1"/>
</dbReference>
<comment type="function">
    <text evidence="8 9">Involved in peptidoglycan biosynthesis. Transports lipid-linked peptidoglycan precursors from the inner to the outer leaflet of the cytoplasmic membrane.</text>
</comment>
<dbReference type="EMBL" id="MFZI01000042">
    <property type="protein sequence ID" value="OGK19794.1"/>
    <property type="molecule type" value="Genomic_DNA"/>
</dbReference>
<evidence type="ECO:0000256" key="5">
    <source>
        <dbReference type="ARBA" id="ARBA00022984"/>
    </source>
</evidence>
<feature type="transmembrane region" description="Helical" evidence="8">
    <location>
        <begin position="138"/>
        <end position="162"/>
    </location>
</feature>
<keyword evidence="3 8" id="KW-0812">Transmembrane</keyword>
<dbReference type="PANTHER" id="PTHR47019:SF1">
    <property type="entry name" value="LIPID II FLIPPASE MURJ"/>
    <property type="match status" value="1"/>
</dbReference>
<keyword evidence="8 9" id="KW-0813">Transport</keyword>
<organism evidence="10 11">
    <name type="scientific">Candidatus Roizmanbacteria bacterium RIFCSPHIGHO2_01_FULL_39_8</name>
    <dbReference type="NCBI Taxonomy" id="1802033"/>
    <lineage>
        <taxon>Bacteria</taxon>
        <taxon>Candidatus Roizmaniibacteriota</taxon>
    </lineage>
</organism>
<dbReference type="GO" id="GO:0071555">
    <property type="term" value="P:cell wall organization"/>
    <property type="evidence" value="ECO:0007669"/>
    <property type="project" value="UniProtKB-UniRule"/>
</dbReference>
<feature type="transmembrane region" description="Helical" evidence="8">
    <location>
        <begin position="283"/>
        <end position="301"/>
    </location>
</feature>
<accession>A0A1F7GLV8</accession>
<dbReference type="GO" id="GO:0005886">
    <property type="term" value="C:plasma membrane"/>
    <property type="evidence" value="ECO:0007669"/>
    <property type="project" value="UniProtKB-SubCell"/>
</dbReference>
<proteinExistence type="inferred from homology"/>
<dbReference type="GO" id="GO:0008360">
    <property type="term" value="P:regulation of cell shape"/>
    <property type="evidence" value="ECO:0007669"/>
    <property type="project" value="UniProtKB-UniRule"/>
</dbReference>
<feature type="transmembrane region" description="Helical" evidence="8">
    <location>
        <begin position="358"/>
        <end position="380"/>
    </location>
</feature>
<name>A0A1F7GLV8_9BACT</name>
<dbReference type="PANTHER" id="PTHR47019">
    <property type="entry name" value="LIPID II FLIPPASE MURJ"/>
    <property type="match status" value="1"/>
</dbReference>
<evidence type="ECO:0000256" key="8">
    <source>
        <dbReference type="HAMAP-Rule" id="MF_02078"/>
    </source>
</evidence>
<feature type="transmembrane region" description="Helical" evidence="8">
    <location>
        <begin position="169"/>
        <end position="190"/>
    </location>
</feature>